<dbReference type="PROSITE" id="PS51845">
    <property type="entry name" value="PDEASE_I_2"/>
    <property type="match status" value="1"/>
</dbReference>
<dbReference type="Proteomes" id="UP000015101">
    <property type="component" value="Unassembled WGS sequence"/>
</dbReference>
<dbReference type="SMART" id="SM00471">
    <property type="entry name" value="HDc"/>
    <property type="match status" value="1"/>
</dbReference>
<feature type="domain" description="PDEase" evidence="9">
    <location>
        <begin position="1"/>
        <end position="311"/>
    </location>
</feature>
<dbReference type="GO" id="GO:0141162">
    <property type="term" value="P:negative regulation of cAMP/PKA signal transduction"/>
    <property type="evidence" value="ECO:0000318"/>
    <property type="project" value="GO_Central"/>
</dbReference>
<comment type="similarity">
    <text evidence="5">Belongs to the cyclic nucleotide phosphodiesterase family. PDE7 subfamily.</text>
</comment>
<comment type="pathway">
    <text evidence="2">Purine metabolism; 3',5'-cyclic AMP degradation; AMP from 3',5'-cyclic AMP: step 1/1.</text>
</comment>
<reference evidence="10 12" key="2">
    <citation type="journal article" date="2013" name="Nature">
        <title>Insights into bilaterian evolution from three spiralian genomes.</title>
        <authorList>
            <person name="Simakov O."/>
            <person name="Marletaz F."/>
            <person name="Cho S.J."/>
            <person name="Edsinger-Gonzales E."/>
            <person name="Havlak P."/>
            <person name="Hellsten U."/>
            <person name="Kuo D.H."/>
            <person name="Larsson T."/>
            <person name="Lv J."/>
            <person name="Arendt D."/>
            <person name="Savage R."/>
            <person name="Osoegawa K."/>
            <person name="de Jong P."/>
            <person name="Grimwood J."/>
            <person name="Chapman J.A."/>
            <person name="Shapiro H."/>
            <person name="Aerts A."/>
            <person name="Otillar R.P."/>
            <person name="Terry A.Y."/>
            <person name="Boore J.L."/>
            <person name="Grigoriev I.V."/>
            <person name="Lindberg D.R."/>
            <person name="Seaver E.C."/>
            <person name="Weisblat D.A."/>
            <person name="Putnam N.H."/>
            <person name="Rokhsar D.S."/>
        </authorList>
    </citation>
    <scope>NUCLEOTIDE SEQUENCE</scope>
</reference>
<evidence type="ECO:0000256" key="6">
    <source>
        <dbReference type="PIRSR" id="PIRSR623088-1"/>
    </source>
</evidence>
<proteinExistence type="inferred from homology"/>
<accession>T1EKC8</accession>
<dbReference type="FunFam" id="1.10.1300.10:FF:000004">
    <property type="entry name" value="Phosphodiesterase"/>
    <property type="match status" value="1"/>
</dbReference>
<feature type="binding site" evidence="8">
    <location>
        <position position="106"/>
    </location>
    <ligand>
        <name>Zn(2+)</name>
        <dbReference type="ChEBI" id="CHEBI:29105"/>
        <label>1</label>
    </ligand>
</feature>
<dbReference type="GO" id="GO:0046872">
    <property type="term" value="F:metal ion binding"/>
    <property type="evidence" value="ECO:0007669"/>
    <property type="project" value="UniProtKB-KW"/>
</dbReference>
<dbReference type="GO" id="GO:0047555">
    <property type="term" value="F:3',5'-cyclic-GMP phosphodiesterase activity"/>
    <property type="evidence" value="ECO:0000318"/>
    <property type="project" value="GO_Central"/>
</dbReference>
<dbReference type="PANTHER" id="PTHR11347">
    <property type="entry name" value="CYCLIC NUCLEOTIDE PHOSPHODIESTERASE"/>
    <property type="match status" value="1"/>
</dbReference>
<comment type="catalytic activity">
    <reaction evidence="1">
        <text>3',5'-cyclic AMP + H2O = AMP + H(+)</text>
        <dbReference type="Rhea" id="RHEA:25277"/>
        <dbReference type="ChEBI" id="CHEBI:15377"/>
        <dbReference type="ChEBI" id="CHEBI:15378"/>
        <dbReference type="ChEBI" id="CHEBI:58165"/>
        <dbReference type="ChEBI" id="CHEBI:456215"/>
        <dbReference type="EC" id="3.1.4.53"/>
    </reaction>
</comment>
<evidence type="ECO:0000256" key="7">
    <source>
        <dbReference type="PIRSR" id="PIRSR623088-2"/>
    </source>
</evidence>
<dbReference type="EnsemblMetazoa" id="HelroT149347">
    <property type="protein sequence ID" value="HelroP149347"/>
    <property type="gene ID" value="HelroG149347"/>
</dbReference>
<evidence type="ECO:0000256" key="1">
    <source>
        <dbReference type="ARBA" id="ARBA00000621"/>
    </source>
</evidence>
<dbReference type="GO" id="GO:0007165">
    <property type="term" value="P:signal transduction"/>
    <property type="evidence" value="ECO:0007669"/>
    <property type="project" value="InterPro"/>
</dbReference>
<dbReference type="STRING" id="6412.T1EKC8"/>
<gene>
    <name evidence="11" type="primary">20197028</name>
    <name evidence="10" type="ORF">HELRODRAFT_149347</name>
</gene>
<dbReference type="InterPro" id="IPR003607">
    <property type="entry name" value="HD/PDEase_dom"/>
</dbReference>
<reference evidence="12" key="1">
    <citation type="submission" date="2012-12" db="EMBL/GenBank/DDBJ databases">
        <authorList>
            <person name="Hellsten U."/>
            <person name="Grimwood J."/>
            <person name="Chapman J.A."/>
            <person name="Shapiro H."/>
            <person name="Aerts A."/>
            <person name="Otillar R.P."/>
            <person name="Terry A.Y."/>
            <person name="Boore J.L."/>
            <person name="Simakov O."/>
            <person name="Marletaz F."/>
            <person name="Cho S.-J."/>
            <person name="Edsinger-Gonzales E."/>
            <person name="Havlak P."/>
            <person name="Kuo D.-H."/>
            <person name="Larsson T."/>
            <person name="Lv J."/>
            <person name="Arendt D."/>
            <person name="Savage R."/>
            <person name="Osoegawa K."/>
            <person name="de Jong P."/>
            <person name="Lindberg D.R."/>
            <person name="Seaver E.C."/>
            <person name="Weisblat D.A."/>
            <person name="Putnam N.H."/>
            <person name="Grigoriev I.V."/>
            <person name="Rokhsar D.S."/>
        </authorList>
    </citation>
    <scope>NUCLEOTIDE SEQUENCE</scope>
</reference>
<evidence type="ECO:0000313" key="12">
    <source>
        <dbReference type="Proteomes" id="UP000015101"/>
    </source>
</evidence>
<organism evidence="11 12">
    <name type="scientific">Helobdella robusta</name>
    <name type="common">Californian leech</name>
    <dbReference type="NCBI Taxonomy" id="6412"/>
    <lineage>
        <taxon>Eukaryota</taxon>
        <taxon>Metazoa</taxon>
        <taxon>Spiralia</taxon>
        <taxon>Lophotrochozoa</taxon>
        <taxon>Annelida</taxon>
        <taxon>Clitellata</taxon>
        <taxon>Hirudinea</taxon>
        <taxon>Rhynchobdellida</taxon>
        <taxon>Glossiphoniidae</taxon>
        <taxon>Helobdella</taxon>
    </lineage>
</organism>
<feature type="binding site" evidence="7">
    <location>
        <position position="265"/>
    </location>
    <ligand>
        <name>AMP</name>
        <dbReference type="ChEBI" id="CHEBI:456215"/>
    </ligand>
</feature>
<dbReference type="Gene3D" id="1.10.1300.10">
    <property type="entry name" value="3'5'-cyclic nucleotide phosphodiesterase, catalytic domain"/>
    <property type="match status" value="1"/>
</dbReference>
<sequence length="329" mass="38448">LLANVNKWSFNVFVLDWFTNGHSFPYLVTHLFHTYNFIRTFKLDALKLYRTIRLVELGYCKTNPYHNSLHAADVVQAIHCNLLEENIYPHMTSLEMMAAILSAACHDLDHPGVNQNFLTSSSHYLVSLYNGVSVLENHHWKGTISILHESQVFQHLPSHQWKRLTYLIEILILATDISKQQEILRKFKVDLTDKHVHSHRHKQTIVQIALKCADICNPCRSWKVSRKWSQLICEEFFRQGDREKDLNLPLTTAYDRTQSTTAKIQTAGFMSFIVEPLFIEWDKFSPSHRSKQMLLNLRCNRVKWAEIEKKENEEVDGSIRRQSNTTLVS</sequence>
<dbReference type="EMBL" id="KB096324">
    <property type="protein sequence ID" value="ESO06444.1"/>
    <property type="molecule type" value="Genomic_DNA"/>
</dbReference>
<dbReference type="InterPro" id="IPR036971">
    <property type="entry name" value="PDEase_catalytic_dom_sf"/>
</dbReference>
<evidence type="ECO:0000256" key="8">
    <source>
        <dbReference type="PIRSR" id="PIRSR623088-3"/>
    </source>
</evidence>
<dbReference type="InterPro" id="IPR023088">
    <property type="entry name" value="PDEase"/>
</dbReference>
<dbReference type="RefSeq" id="XP_009015812.1">
    <property type="nucleotide sequence ID" value="XM_009017564.1"/>
</dbReference>
<feature type="binding site" evidence="8">
    <location>
        <position position="214"/>
    </location>
    <ligand>
        <name>Zn(2+)</name>
        <dbReference type="ChEBI" id="CHEBI:29105"/>
        <label>1</label>
    </ligand>
</feature>
<evidence type="ECO:0000313" key="11">
    <source>
        <dbReference type="EnsemblMetazoa" id="HelroP149347"/>
    </source>
</evidence>
<feature type="binding site" evidence="7">
    <location>
        <position position="107"/>
    </location>
    <ligand>
        <name>AMP</name>
        <dbReference type="ChEBI" id="CHEBI:456215"/>
    </ligand>
</feature>
<feature type="binding site" evidence="8">
    <location>
        <position position="107"/>
    </location>
    <ligand>
        <name>Zn(2+)</name>
        <dbReference type="ChEBI" id="CHEBI:29105"/>
        <label>1</label>
    </ligand>
</feature>
<keyword evidence="12" id="KW-1185">Reference proteome</keyword>
<dbReference type="OMA" id="CLMDEFA"/>
<feature type="binding site" evidence="7">
    <location>
        <position position="214"/>
    </location>
    <ligand>
        <name>AMP</name>
        <dbReference type="ChEBI" id="CHEBI:456215"/>
    </ligand>
</feature>
<evidence type="ECO:0000256" key="4">
    <source>
        <dbReference type="ARBA" id="ARBA00022801"/>
    </source>
</evidence>
<reference evidence="11" key="3">
    <citation type="submission" date="2015-06" db="UniProtKB">
        <authorList>
            <consortium name="EnsemblMetazoa"/>
        </authorList>
    </citation>
    <scope>IDENTIFICATION</scope>
</reference>
<dbReference type="InterPro" id="IPR023174">
    <property type="entry name" value="PDEase_CS"/>
</dbReference>
<evidence type="ECO:0000256" key="5">
    <source>
        <dbReference type="ARBA" id="ARBA00061458"/>
    </source>
</evidence>
<dbReference type="Pfam" id="PF00233">
    <property type="entry name" value="PDEase_I"/>
    <property type="match status" value="1"/>
</dbReference>
<feature type="active site" description="Proton donor" evidence="6">
    <location>
        <position position="66"/>
    </location>
</feature>
<dbReference type="InParanoid" id="T1EKC8"/>
<dbReference type="AlphaFoldDB" id="T1EKC8"/>
<feature type="binding site" evidence="8">
    <location>
        <position position="70"/>
    </location>
    <ligand>
        <name>Zn(2+)</name>
        <dbReference type="ChEBI" id="CHEBI:29105"/>
        <label>1</label>
    </ligand>
</feature>
<feature type="binding site" evidence="8">
    <location>
        <position position="107"/>
    </location>
    <ligand>
        <name>Zn(2+)</name>
        <dbReference type="ChEBI" id="CHEBI:29105"/>
        <label>2</label>
    </ligand>
</feature>
<keyword evidence="3 8" id="KW-0479">Metal-binding</keyword>
<evidence type="ECO:0000256" key="2">
    <source>
        <dbReference type="ARBA" id="ARBA00004703"/>
    </source>
</evidence>
<dbReference type="OrthoDB" id="189220at2759"/>
<dbReference type="CDD" id="cd00077">
    <property type="entry name" value="HDc"/>
    <property type="match status" value="1"/>
</dbReference>
<dbReference type="PRINTS" id="PR00387">
    <property type="entry name" value="PDIESTERASE1"/>
</dbReference>
<dbReference type="CTD" id="20197028"/>
<dbReference type="KEGG" id="hro:HELRODRAFT_149347"/>
<feature type="binding site" evidence="7">
    <location>
        <begin position="66"/>
        <end position="70"/>
    </location>
    <ligand>
        <name>AMP</name>
        <dbReference type="ChEBI" id="CHEBI:456215"/>
    </ligand>
</feature>
<evidence type="ECO:0000313" key="10">
    <source>
        <dbReference type="EMBL" id="ESO06444.1"/>
    </source>
</evidence>
<evidence type="ECO:0000259" key="9">
    <source>
        <dbReference type="PROSITE" id="PS51845"/>
    </source>
</evidence>
<dbReference type="InterPro" id="IPR002073">
    <property type="entry name" value="PDEase_catalytic_dom"/>
</dbReference>
<dbReference type="SUPFAM" id="SSF109604">
    <property type="entry name" value="HD-domain/PDEase-like"/>
    <property type="match status" value="1"/>
</dbReference>
<dbReference type="HOGENOM" id="CLU_005940_6_5_1"/>
<evidence type="ECO:0000256" key="3">
    <source>
        <dbReference type="ARBA" id="ARBA00022723"/>
    </source>
</evidence>
<keyword evidence="4" id="KW-0378">Hydrolase</keyword>
<dbReference type="EMBL" id="AMQM01000635">
    <property type="status" value="NOT_ANNOTATED_CDS"/>
    <property type="molecule type" value="Genomic_DNA"/>
</dbReference>
<dbReference type="eggNOG" id="KOG3689">
    <property type="taxonomic scope" value="Eukaryota"/>
</dbReference>
<name>T1EKC8_HELRO</name>
<dbReference type="GeneID" id="20197028"/>
<dbReference type="PROSITE" id="PS00126">
    <property type="entry name" value="PDEASE_I_1"/>
    <property type="match status" value="1"/>
</dbReference>
<protein>
    <recommendedName>
        <fullName evidence="9">PDEase domain-containing protein</fullName>
    </recommendedName>
</protein>
<dbReference type="GO" id="GO:0004115">
    <property type="term" value="F:3',5'-cyclic-AMP phosphodiesterase activity"/>
    <property type="evidence" value="ECO:0000318"/>
    <property type="project" value="GO_Central"/>
</dbReference>